<evidence type="ECO:0000313" key="1">
    <source>
        <dbReference type="EMBL" id="MCH91188.1"/>
    </source>
</evidence>
<dbReference type="InterPro" id="IPR050715">
    <property type="entry name" value="LRR-SigEffector_domain"/>
</dbReference>
<dbReference type="AlphaFoldDB" id="A0A392MWW2"/>
<accession>A0A392MWW2</accession>
<dbReference type="PANTHER" id="PTHR45752">
    <property type="entry name" value="LEUCINE-RICH REPEAT-CONTAINING"/>
    <property type="match status" value="1"/>
</dbReference>
<comment type="caution">
    <text evidence="1">The sequence shown here is derived from an EMBL/GenBank/DDBJ whole genome shotgun (WGS) entry which is preliminary data.</text>
</comment>
<reference evidence="1 2" key="1">
    <citation type="journal article" date="2018" name="Front. Plant Sci.">
        <title>Red Clover (Trifolium pratense) and Zigzag Clover (T. medium) - A Picture of Genomic Similarities and Differences.</title>
        <authorList>
            <person name="Dluhosova J."/>
            <person name="Istvanek J."/>
            <person name="Nedelnik J."/>
            <person name="Repkova J."/>
        </authorList>
    </citation>
    <scope>NUCLEOTIDE SEQUENCE [LARGE SCALE GENOMIC DNA]</scope>
    <source>
        <strain evidence="2">cv. 10/8</strain>
        <tissue evidence="1">Leaf</tissue>
    </source>
</reference>
<gene>
    <name evidence="1" type="ORF">A2U01_0012114</name>
</gene>
<dbReference type="Gene3D" id="3.80.10.10">
    <property type="entry name" value="Ribonuclease Inhibitor"/>
    <property type="match status" value="1"/>
</dbReference>
<protein>
    <submittedName>
        <fullName evidence="1">Disease resistance protein</fullName>
    </submittedName>
</protein>
<name>A0A392MWW2_9FABA</name>
<sequence>LVDRCKKLEILVSEKHLTSLQKIDISGCSSLREFSLSWDSIEELDLSHTCIEILHSSIGRLSKLRRLDLQGLRLKDLPKEISCLRSLTKLLLSNCNIVTKSKLEAIFDGLESLRRLYLQDCGNLLELPENIDSLSSLYELRLGGSNLKMLPTSIKNVSSLEIMSLDNCKKLGWLPELPPHIKMLSADNCTSLVCVMSLKALLKSMKGVQRYISFKNSMKLDAPSLDRIMEDATLAMKSVAFHNTIAVYDYGYSYSTARVCLPGCRVPRQFKFRTICSSSSITIEPPHLSKTFRLIFSAVVSSSYGMKERDNDAIIKCQSYSEDGRRKLVGNMLIRNHEITDLSMDHVFVWISPFCRIFDKSKVFEFSVTTTTGEHNGFYSLKECGICPIYYSEFPRIAAAMNLDRDLEREIALKLSQMFGSDLNESMQFESESIERD</sequence>
<keyword evidence="2" id="KW-1185">Reference proteome</keyword>
<proteinExistence type="predicted"/>
<evidence type="ECO:0000313" key="2">
    <source>
        <dbReference type="Proteomes" id="UP000265520"/>
    </source>
</evidence>
<dbReference type="EMBL" id="LXQA010019890">
    <property type="protein sequence ID" value="MCH91188.1"/>
    <property type="molecule type" value="Genomic_DNA"/>
</dbReference>
<organism evidence="1 2">
    <name type="scientific">Trifolium medium</name>
    <dbReference type="NCBI Taxonomy" id="97028"/>
    <lineage>
        <taxon>Eukaryota</taxon>
        <taxon>Viridiplantae</taxon>
        <taxon>Streptophyta</taxon>
        <taxon>Embryophyta</taxon>
        <taxon>Tracheophyta</taxon>
        <taxon>Spermatophyta</taxon>
        <taxon>Magnoliopsida</taxon>
        <taxon>eudicotyledons</taxon>
        <taxon>Gunneridae</taxon>
        <taxon>Pentapetalae</taxon>
        <taxon>rosids</taxon>
        <taxon>fabids</taxon>
        <taxon>Fabales</taxon>
        <taxon>Fabaceae</taxon>
        <taxon>Papilionoideae</taxon>
        <taxon>50 kb inversion clade</taxon>
        <taxon>NPAAA clade</taxon>
        <taxon>Hologalegina</taxon>
        <taxon>IRL clade</taxon>
        <taxon>Trifolieae</taxon>
        <taxon>Trifolium</taxon>
    </lineage>
</organism>
<dbReference type="SUPFAM" id="SSF52047">
    <property type="entry name" value="RNI-like"/>
    <property type="match status" value="1"/>
</dbReference>
<feature type="non-terminal residue" evidence="1">
    <location>
        <position position="1"/>
    </location>
</feature>
<dbReference type="InterPro" id="IPR032675">
    <property type="entry name" value="LRR_dom_sf"/>
</dbReference>
<dbReference type="Proteomes" id="UP000265520">
    <property type="component" value="Unassembled WGS sequence"/>
</dbReference>
<dbReference type="PANTHER" id="PTHR45752:SF195">
    <property type="entry name" value="LEUCINE-RICH REPEAT (LRR) FAMILY PROTEIN-RELATED"/>
    <property type="match status" value="1"/>
</dbReference>